<keyword evidence="6" id="KW-0418">Kinase</keyword>
<dbReference type="CDD" id="cd00130">
    <property type="entry name" value="PAS"/>
    <property type="match status" value="1"/>
</dbReference>
<proteinExistence type="predicted"/>
<dbReference type="PROSITE" id="PS50109">
    <property type="entry name" value="HIS_KIN"/>
    <property type="match status" value="1"/>
</dbReference>
<evidence type="ECO:0000259" key="11">
    <source>
        <dbReference type="PROSITE" id="PS50112"/>
    </source>
</evidence>
<evidence type="ECO:0000313" key="13">
    <source>
        <dbReference type="Proteomes" id="UP001597120"/>
    </source>
</evidence>
<dbReference type="SMART" id="SM00091">
    <property type="entry name" value="PAS"/>
    <property type="match status" value="1"/>
</dbReference>
<dbReference type="SUPFAM" id="SSF47384">
    <property type="entry name" value="Homodimeric domain of signal transducing histidine kinase"/>
    <property type="match status" value="1"/>
</dbReference>
<dbReference type="InterPro" id="IPR003661">
    <property type="entry name" value="HisK_dim/P_dom"/>
</dbReference>
<keyword evidence="9" id="KW-0812">Transmembrane</keyword>
<dbReference type="NCBIfam" id="TIGR00229">
    <property type="entry name" value="sensory_box"/>
    <property type="match status" value="1"/>
</dbReference>
<evidence type="ECO:0000256" key="9">
    <source>
        <dbReference type="SAM" id="Phobius"/>
    </source>
</evidence>
<dbReference type="Pfam" id="PF02518">
    <property type="entry name" value="HATPase_c"/>
    <property type="match status" value="1"/>
</dbReference>
<evidence type="ECO:0000256" key="8">
    <source>
        <dbReference type="ARBA" id="ARBA00023012"/>
    </source>
</evidence>
<dbReference type="Gene3D" id="3.30.450.20">
    <property type="entry name" value="PAS domain"/>
    <property type="match status" value="1"/>
</dbReference>
<dbReference type="PANTHER" id="PTHR43065">
    <property type="entry name" value="SENSOR HISTIDINE KINASE"/>
    <property type="match status" value="1"/>
</dbReference>
<dbReference type="CDD" id="cd00082">
    <property type="entry name" value="HisKA"/>
    <property type="match status" value="1"/>
</dbReference>
<dbReference type="InterPro" id="IPR003594">
    <property type="entry name" value="HATPase_dom"/>
</dbReference>
<dbReference type="PRINTS" id="PR00344">
    <property type="entry name" value="BCTRLSENSOR"/>
</dbReference>
<gene>
    <name evidence="12" type="ORF">ACFQ03_15885</name>
</gene>
<dbReference type="PROSITE" id="PS50112">
    <property type="entry name" value="PAS"/>
    <property type="match status" value="1"/>
</dbReference>
<keyword evidence="4" id="KW-0808">Transferase</keyword>
<comment type="catalytic activity">
    <reaction evidence="1">
        <text>ATP + protein L-histidine = ADP + protein N-phospho-L-histidine.</text>
        <dbReference type="EC" id="2.7.13.3"/>
    </reaction>
</comment>
<keyword evidence="9" id="KW-1133">Transmembrane helix</keyword>
<evidence type="ECO:0000256" key="2">
    <source>
        <dbReference type="ARBA" id="ARBA00012438"/>
    </source>
</evidence>
<keyword evidence="5" id="KW-0547">Nucleotide-binding</keyword>
<dbReference type="InterPro" id="IPR013767">
    <property type="entry name" value="PAS_fold"/>
</dbReference>
<dbReference type="InterPro" id="IPR035965">
    <property type="entry name" value="PAS-like_dom_sf"/>
</dbReference>
<organism evidence="12 13">
    <name type="scientific">Paenibacillus residui</name>
    <dbReference type="NCBI Taxonomy" id="629724"/>
    <lineage>
        <taxon>Bacteria</taxon>
        <taxon>Bacillati</taxon>
        <taxon>Bacillota</taxon>
        <taxon>Bacilli</taxon>
        <taxon>Bacillales</taxon>
        <taxon>Paenibacillaceae</taxon>
        <taxon>Paenibacillus</taxon>
    </lineage>
</organism>
<dbReference type="InterPro" id="IPR005467">
    <property type="entry name" value="His_kinase_dom"/>
</dbReference>
<feature type="transmembrane region" description="Helical" evidence="9">
    <location>
        <begin position="46"/>
        <end position="68"/>
    </location>
</feature>
<dbReference type="RefSeq" id="WP_379289343.1">
    <property type="nucleotide sequence ID" value="NZ_JBHTIU010000051.1"/>
</dbReference>
<feature type="transmembrane region" description="Helical" evidence="9">
    <location>
        <begin position="20"/>
        <end position="40"/>
    </location>
</feature>
<feature type="transmembrane region" description="Helical" evidence="9">
    <location>
        <begin position="124"/>
        <end position="142"/>
    </location>
</feature>
<keyword evidence="13" id="KW-1185">Reference proteome</keyword>
<dbReference type="Pfam" id="PF00512">
    <property type="entry name" value="HisKA"/>
    <property type="match status" value="1"/>
</dbReference>
<feature type="domain" description="Histidine kinase" evidence="10">
    <location>
        <begin position="324"/>
        <end position="529"/>
    </location>
</feature>
<name>A0ABW3DF19_9BACL</name>
<dbReference type="SMART" id="SM00388">
    <property type="entry name" value="HisKA"/>
    <property type="match status" value="1"/>
</dbReference>
<keyword evidence="7 12" id="KW-0067">ATP-binding</keyword>
<feature type="transmembrane region" description="Helical" evidence="9">
    <location>
        <begin position="80"/>
        <end position="97"/>
    </location>
</feature>
<dbReference type="InterPro" id="IPR036890">
    <property type="entry name" value="HATPase_C_sf"/>
</dbReference>
<dbReference type="PANTHER" id="PTHR43065:SF34">
    <property type="entry name" value="SPORULATION KINASE A"/>
    <property type="match status" value="1"/>
</dbReference>
<evidence type="ECO:0000256" key="4">
    <source>
        <dbReference type="ARBA" id="ARBA00022679"/>
    </source>
</evidence>
<accession>A0ABW3DF19</accession>
<dbReference type="SUPFAM" id="SSF55874">
    <property type="entry name" value="ATPase domain of HSP90 chaperone/DNA topoisomerase II/histidine kinase"/>
    <property type="match status" value="1"/>
</dbReference>
<reference evidence="13" key="1">
    <citation type="journal article" date="2019" name="Int. J. Syst. Evol. Microbiol.">
        <title>The Global Catalogue of Microorganisms (GCM) 10K type strain sequencing project: providing services to taxonomists for standard genome sequencing and annotation.</title>
        <authorList>
            <consortium name="The Broad Institute Genomics Platform"/>
            <consortium name="The Broad Institute Genome Sequencing Center for Infectious Disease"/>
            <person name="Wu L."/>
            <person name="Ma J."/>
        </authorList>
    </citation>
    <scope>NUCLEOTIDE SEQUENCE [LARGE SCALE GENOMIC DNA]</scope>
    <source>
        <strain evidence="13">CCUG 57263</strain>
    </source>
</reference>
<feature type="transmembrane region" description="Helical" evidence="9">
    <location>
        <begin position="148"/>
        <end position="170"/>
    </location>
</feature>
<keyword evidence="9" id="KW-0472">Membrane</keyword>
<sequence>MGNKQSLTRRIEVSGSFISIGFWLILAVLFYTTPLISALGLDANRIAPVFVYGASTLIFLHAASLIVPRSANIHPLLSKFAVFWGYVQILWLILATGGSNSPLLSLIYCIVIHSSIYWGRRITYILAGSLAIVYALQLAASVPEPAAIVNFVTHFLVLMGLAWLSGLISVRGDRQQSDQHNNESGVKLFQCEYIDSSPVPVVLHSQGEILYVNPAAAELLGASAPAELSGRSIFELIPEGEGEKLRRKLERAGHSSMQTSIDELQAVRLDGRTIQLEVLSKYVHHHTGQTLIQSVLRDTTEQKRKEELIRRSEKLSVVGQLAAGVAHEIRNPLTSLMGFTQLLKSKNEDNHKFFDIMLSELHRINSIVNEFMVLSKPQNVNFRMTSVTSILKSVISLINTQAIMSNVRITTGFEPDLPLLWCDENQLKQLFINLLKNSLEAMPDGGTVRITAEHGLPDKLIIKVIDQGIGIPQQFMTRIGEPFFTTKDYGTGLGLMTCWRIVEAHCGQLNIKSKVNAGTTVEVSLPLTSNAGS</sequence>
<evidence type="ECO:0000259" key="10">
    <source>
        <dbReference type="PROSITE" id="PS50109"/>
    </source>
</evidence>
<evidence type="ECO:0000313" key="12">
    <source>
        <dbReference type="EMBL" id="MFD0870635.1"/>
    </source>
</evidence>
<comment type="caution">
    <text evidence="12">The sequence shown here is derived from an EMBL/GenBank/DDBJ whole genome shotgun (WGS) entry which is preliminary data.</text>
</comment>
<evidence type="ECO:0000256" key="7">
    <source>
        <dbReference type="ARBA" id="ARBA00022840"/>
    </source>
</evidence>
<dbReference type="EMBL" id="JBHTIU010000051">
    <property type="protein sequence ID" value="MFD0870635.1"/>
    <property type="molecule type" value="Genomic_DNA"/>
</dbReference>
<dbReference type="Proteomes" id="UP001597120">
    <property type="component" value="Unassembled WGS sequence"/>
</dbReference>
<keyword evidence="3" id="KW-0597">Phosphoprotein</keyword>
<dbReference type="InterPro" id="IPR036097">
    <property type="entry name" value="HisK_dim/P_sf"/>
</dbReference>
<dbReference type="EC" id="2.7.13.3" evidence="2"/>
<dbReference type="Gene3D" id="1.10.287.130">
    <property type="match status" value="1"/>
</dbReference>
<dbReference type="GO" id="GO:0005524">
    <property type="term" value="F:ATP binding"/>
    <property type="evidence" value="ECO:0007669"/>
    <property type="project" value="UniProtKB-KW"/>
</dbReference>
<protein>
    <recommendedName>
        <fullName evidence="2">histidine kinase</fullName>
        <ecNumber evidence="2">2.7.13.3</ecNumber>
    </recommendedName>
</protein>
<evidence type="ECO:0000256" key="3">
    <source>
        <dbReference type="ARBA" id="ARBA00022553"/>
    </source>
</evidence>
<dbReference type="SMART" id="SM00387">
    <property type="entry name" value="HATPase_c"/>
    <property type="match status" value="1"/>
</dbReference>
<evidence type="ECO:0000256" key="6">
    <source>
        <dbReference type="ARBA" id="ARBA00022777"/>
    </source>
</evidence>
<feature type="domain" description="PAS" evidence="11">
    <location>
        <begin position="201"/>
        <end position="256"/>
    </location>
</feature>
<evidence type="ECO:0000256" key="5">
    <source>
        <dbReference type="ARBA" id="ARBA00022741"/>
    </source>
</evidence>
<dbReference type="InterPro" id="IPR004358">
    <property type="entry name" value="Sig_transdc_His_kin-like_C"/>
</dbReference>
<dbReference type="Pfam" id="PF00989">
    <property type="entry name" value="PAS"/>
    <property type="match status" value="1"/>
</dbReference>
<keyword evidence="8" id="KW-0902">Two-component regulatory system</keyword>
<dbReference type="Gene3D" id="3.30.565.10">
    <property type="entry name" value="Histidine kinase-like ATPase, C-terminal domain"/>
    <property type="match status" value="1"/>
</dbReference>
<dbReference type="SUPFAM" id="SSF55785">
    <property type="entry name" value="PYP-like sensor domain (PAS domain)"/>
    <property type="match status" value="1"/>
</dbReference>
<dbReference type="InterPro" id="IPR000014">
    <property type="entry name" value="PAS"/>
</dbReference>
<evidence type="ECO:0000256" key="1">
    <source>
        <dbReference type="ARBA" id="ARBA00000085"/>
    </source>
</evidence>